<sequence length="429" mass="44361">MLTSELFIQNLQAGVKPATGCTEPIAVAFAAANCMAHLDQGDIEKIDVLVSSNVMKNAMAVMVPGIGEPGLQIAAATGALAGDATAGLDVIADVATDKIPLIKTLAYSGKVTAKIAPVEDDLYVEVGIQTATSDVRVYIAGSHTNIYRLEKDGQRVIDNERPASHAVSDLKNGMQQVTFQQVWDFAMQAPLESIAFMQEADILNMTLAEAGLANDYGLKLGQSLLKNAANPLGQGPADLQDNIMAYTAAASDARMGGAPLPAMSNSGSGNQGITATVPVSVVARHVEATDEQLIRAQTLSHLTAIYVHAFLPVLSAFCATDSAGMGAAAGICYLLGHDYDTACMAIKNMAGDAPGMICDGAGCSCAMKVATSTSSMYRSVNLAIQGIVIPATNGLVCESIDDTIHGIGILGTKGLKAADPAVLEVMMAK</sequence>
<proteinExistence type="inferred from homology"/>
<reference evidence="3 4" key="1">
    <citation type="journal article" date="2015" name="Genome Announc.">
        <title>Expanding the biotechnology potential of lactobacilli through comparative genomics of 213 strains and associated genera.</title>
        <authorList>
            <person name="Sun Z."/>
            <person name="Harris H.M."/>
            <person name="McCann A."/>
            <person name="Guo C."/>
            <person name="Argimon S."/>
            <person name="Zhang W."/>
            <person name="Yang X."/>
            <person name="Jeffery I.B."/>
            <person name="Cooney J.C."/>
            <person name="Kagawa T.F."/>
            <person name="Liu W."/>
            <person name="Song Y."/>
            <person name="Salvetti E."/>
            <person name="Wrobel A."/>
            <person name="Rasinkangas P."/>
            <person name="Parkhill J."/>
            <person name="Rea M.C."/>
            <person name="O'Sullivan O."/>
            <person name="Ritari J."/>
            <person name="Douillard F.P."/>
            <person name="Paul Ross R."/>
            <person name="Yang R."/>
            <person name="Briner A.E."/>
            <person name="Felis G.E."/>
            <person name="de Vos W.M."/>
            <person name="Barrangou R."/>
            <person name="Klaenhammer T.R."/>
            <person name="Caufield P.W."/>
            <person name="Cui Y."/>
            <person name="Zhang H."/>
            <person name="O'Toole P.W."/>
        </authorList>
    </citation>
    <scope>NUCLEOTIDE SEQUENCE [LARGE SCALE GENOMIC DNA]</scope>
    <source>
        <strain evidence="3 4">DSM 14340</strain>
    </source>
</reference>
<evidence type="ECO:0000259" key="2">
    <source>
        <dbReference type="Pfam" id="PF03313"/>
    </source>
</evidence>
<dbReference type="HAMAP" id="MF_01845">
    <property type="entry name" value="UPF0597"/>
    <property type="match status" value="1"/>
</dbReference>
<accession>A0A0R1RS54</accession>
<name>A0A0R1RS54_9LACO</name>
<gene>
    <name evidence="3" type="ORF">FC69_GL001452</name>
</gene>
<dbReference type="STRING" id="1423747.FC69_GL001452"/>
<comment type="similarity">
    <text evidence="1">Belongs to the UPF0597 family.</text>
</comment>
<dbReference type="Proteomes" id="UP000051264">
    <property type="component" value="Unassembled WGS sequence"/>
</dbReference>
<dbReference type="Pfam" id="PF03313">
    <property type="entry name" value="SDH_alpha"/>
    <property type="match status" value="1"/>
</dbReference>
<dbReference type="InterPro" id="IPR005130">
    <property type="entry name" value="Ser_deHydtase-like_asu"/>
</dbReference>
<evidence type="ECO:0000313" key="3">
    <source>
        <dbReference type="EMBL" id="KRL59868.1"/>
    </source>
</evidence>
<dbReference type="EMBL" id="AZEX01000040">
    <property type="protein sequence ID" value="KRL59868.1"/>
    <property type="molecule type" value="Genomic_DNA"/>
</dbReference>
<comment type="caution">
    <text evidence="3">The sequence shown here is derived from an EMBL/GenBank/DDBJ whole genome shotgun (WGS) entry which is preliminary data.</text>
</comment>
<dbReference type="AlphaFoldDB" id="A0A0R1RS54"/>
<dbReference type="RefSeq" id="WP_025082649.1">
    <property type="nucleotide sequence ID" value="NZ_AZEX01000040.1"/>
</dbReference>
<dbReference type="PIRSF" id="PIRSF006054">
    <property type="entry name" value="UCP006054"/>
    <property type="match status" value="1"/>
</dbReference>
<dbReference type="PANTHER" id="PTHR30501">
    <property type="entry name" value="UPF0597 PROTEIN YHAM"/>
    <property type="match status" value="1"/>
</dbReference>
<evidence type="ECO:0000313" key="4">
    <source>
        <dbReference type="Proteomes" id="UP000051264"/>
    </source>
</evidence>
<dbReference type="GO" id="GO:0019450">
    <property type="term" value="P:L-cysteine catabolic process to pyruvate"/>
    <property type="evidence" value="ECO:0007669"/>
    <property type="project" value="TreeGrafter"/>
</dbReference>
<dbReference type="GO" id="GO:0080146">
    <property type="term" value="F:L-cysteine desulfhydrase activity"/>
    <property type="evidence" value="ECO:0007669"/>
    <property type="project" value="TreeGrafter"/>
</dbReference>
<dbReference type="PATRIC" id="fig|1423747.3.peg.1479"/>
<dbReference type="eggNOG" id="COG3681">
    <property type="taxonomic scope" value="Bacteria"/>
</dbReference>
<organism evidence="3 4">
    <name type="scientific">Latilactobacillus fuchuensis DSM 14340 = JCM 11249</name>
    <dbReference type="NCBI Taxonomy" id="1423747"/>
    <lineage>
        <taxon>Bacteria</taxon>
        <taxon>Bacillati</taxon>
        <taxon>Bacillota</taxon>
        <taxon>Bacilli</taxon>
        <taxon>Lactobacillales</taxon>
        <taxon>Lactobacillaceae</taxon>
        <taxon>Latilactobacillus</taxon>
    </lineage>
</organism>
<feature type="domain" description="Serine dehydratase-like alpha subunit" evidence="2">
    <location>
        <begin position="186"/>
        <end position="423"/>
    </location>
</feature>
<evidence type="ECO:0000256" key="1">
    <source>
        <dbReference type="HAMAP-Rule" id="MF_01845"/>
    </source>
</evidence>
<protein>
    <recommendedName>
        <fullName evidence="1">UPF0597 protein FC69_GL001452</fullName>
    </recommendedName>
</protein>
<dbReference type="PANTHER" id="PTHR30501:SF2">
    <property type="entry name" value="UPF0597 PROTEIN YHAM"/>
    <property type="match status" value="1"/>
</dbReference>
<dbReference type="InterPro" id="IPR021144">
    <property type="entry name" value="UPF0597"/>
</dbReference>
<dbReference type="OrthoDB" id="41906at2"/>